<keyword evidence="3" id="KW-1185">Reference proteome</keyword>
<accession>A0A0J9GZ02</accession>
<comment type="caution">
    <text evidence="2">The sequence shown here is derived from an EMBL/GenBank/DDBJ whole genome shotgun (WGS) entry which is preliminary data.</text>
</comment>
<evidence type="ECO:0000313" key="2">
    <source>
        <dbReference type="EMBL" id="KMW58693.1"/>
    </source>
</evidence>
<keyword evidence="1" id="KW-1133">Transmembrane helix</keyword>
<dbReference type="STRING" id="1675527.AIOL_003672"/>
<dbReference type="Proteomes" id="UP000037178">
    <property type="component" value="Unassembled WGS sequence"/>
</dbReference>
<feature type="transmembrane region" description="Helical" evidence="1">
    <location>
        <begin position="21"/>
        <end position="51"/>
    </location>
</feature>
<gene>
    <name evidence="2" type="ORF">AIOL_003672</name>
</gene>
<organism evidence="2 3">
    <name type="scientific">Candidatus Rhodobacter oscarellae</name>
    <dbReference type="NCBI Taxonomy" id="1675527"/>
    <lineage>
        <taxon>Bacteria</taxon>
        <taxon>Pseudomonadati</taxon>
        <taxon>Pseudomonadota</taxon>
        <taxon>Alphaproteobacteria</taxon>
        <taxon>Rhodobacterales</taxon>
        <taxon>Rhodobacter group</taxon>
        <taxon>Rhodobacter</taxon>
    </lineage>
</organism>
<dbReference type="OrthoDB" id="5421146at2"/>
<dbReference type="AlphaFoldDB" id="A0A0J9GZ02"/>
<evidence type="ECO:0000313" key="3">
    <source>
        <dbReference type="Proteomes" id="UP000037178"/>
    </source>
</evidence>
<feature type="transmembrane region" description="Helical" evidence="1">
    <location>
        <begin position="119"/>
        <end position="137"/>
    </location>
</feature>
<keyword evidence="1" id="KW-0812">Transmembrane</keyword>
<dbReference type="PRINTS" id="PR01559">
    <property type="entry name" value="DUFFYANTIGEN"/>
</dbReference>
<reference evidence="2 3" key="1">
    <citation type="submission" date="2015-06" db="EMBL/GenBank/DDBJ databases">
        <title>Draft genome sequence of an Alphaproteobacteria species associated to the Mediterranean sponge Oscarella lobularis.</title>
        <authorList>
            <person name="Jourda C."/>
            <person name="Santini S."/>
            <person name="Claverie J.-M."/>
        </authorList>
    </citation>
    <scope>NUCLEOTIDE SEQUENCE [LARGE SCALE GENOMIC DNA]</scope>
    <source>
        <strain evidence="2">IGS</strain>
    </source>
</reference>
<name>A0A0J9GZ02_9RHOB</name>
<dbReference type="PATRIC" id="fig|1675527.3.peg.3846"/>
<feature type="transmembrane region" description="Helical" evidence="1">
    <location>
        <begin position="184"/>
        <end position="202"/>
    </location>
</feature>
<feature type="transmembrane region" description="Helical" evidence="1">
    <location>
        <begin position="78"/>
        <end position="98"/>
    </location>
</feature>
<dbReference type="EMBL" id="LFTY01000002">
    <property type="protein sequence ID" value="KMW58693.1"/>
    <property type="molecule type" value="Genomic_DNA"/>
</dbReference>
<evidence type="ECO:0000256" key="1">
    <source>
        <dbReference type="SAM" id="Phobius"/>
    </source>
</evidence>
<proteinExistence type="predicted"/>
<keyword evidence="1" id="KW-0472">Membrane</keyword>
<protein>
    <submittedName>
        <fullName evidence="2">Membrane protein</fullName>
    </submittedName>
</protein>
<sequence length="230" mass="24449">MNATALPRALSLALAQLADRRILGILVLALVIAVLVTGPFLLVIVGIAAVIDWIPSPAGLWGGETSEQGGGWVRWSSWLFWTYIMSPLAVAIIGALLEPIVEAVEARHYPHLPKVRRRGAGEVIGYALRFLGLMLGVSLAAWVIAWLTGLPAALLFVLAGGYLIAREYFETVALRRVPTPEAKAAFRTGILPLCAVGLLVGLGLNIPVVQLVAPLIGVAAFTHLYHASPS</sequence>
<feature type="transmembrane region" description="Helical" evidence="1">
    <location>
        <begin position="143"/>
        <end position="164"/>
    </location>
</feature>
<dbReference type="RefSeq" id="WP_160314525.1">
    <property type="nucleotide sequence ID" value="NZ_LFTY01000002.1"/>
</dbReference>